<feature type="transmembrane region" description="Helical" evidence="10">
    <location>
        <begin position="29"/>
        <end position="48"/>
    </location>
</feature>
<evidence type="ECO:0000256" key="7">
    <source>
        <dbReference type="ARBA" id="ARBA00022692"/>
    </source>
</evidence>
<dbReference type="RefSeq" id="WP_308489343.1">
    <property type="nucleotide sequence ID" value="NZ_JAVFCB010000005.1"/>
</dbReference>
<comment type="subcellular location">
    <subcellularLocation>
        <location evidence="2 10">Cell membrane</location>
        <topology evidence="2 10">Multi-pass membrane protein</topology>
    </subcellularLocation>
</comment>
<dbReference type="InterPro" id="IPR051408">
    <property type="entry name" value="Phosphate_transprt_permease"/>
</dbReference>
<dbReference type="InterPro" id="IPR000515">
    <property type="entry name" value="MetI-like"/>
</dbReference>
<evidence type="ECO:0000256" key="3">
    <source>
        <dbReference type="ARBA" id="ARBA00007069"/>
    </source>
</evidence>
<dbReference type="PANTHER" id="PTHR42922">
    <property type="entry name" value="PHOSPHATE TRANSPORT SYSTEM PERMEASE PROTEIN PSTA"/>
    <property type="match status" value="1"/>
</dbReference>
<dbReference type="InterPro" id="IPR035906">
    <property type="entry name" value="MetI-like_sf"/>
</dbReference>
<evidence type="ECO:0000256" key="6">
    <source>
        <dbReference type="ARBA" id="ARBA00022592"/>
    </source>
</evidence>
<feature type="transmembrane region" description="Helical" evidence="10">
    <location>
        <begin position="146"/>
        <end position="173"/>
    </location>
</feature>
<dbReference type="PANTHER" id="PTHR42922:SF1">
    <property type="entry name" value="PHOSPHATE TRANSPORT SYSTEM PERMEASE PROTEIN PSTA"/>
    <property type="match status" value="1"/>
</dbReference>
<evidence type="ECO:0000256" key="2">
    <source>
        <dbReference type="ARBA" id="ARBA00004651"/>
    </source>
</evidence>
<dbReference type="SUPFAM" id="SSF161098">
    <property type="entry name" value="MetI-like"/>
    <property type="match status" value="1"/>
</dbReference>
<gene>
    <name evidence="12" type="primary">pstA</name>
    <name evidence="12" type="ORF">RBR11_10855</name>
</gene>
<dbReference type="InterPro" id="IPR005672">
    <property type="entry name" value="Phosphate_PstA"/>
</dbReference>
<dbReference type="EMBL" id="JAVFCB010000005">
    <property type="protein sequence ID" value="MDQ4214411.1"/>
    <property type="molecule type" value="Genomic_DNA"/>
</dbReference>
<feature type="domain" description="ABC transmembrane type-1" evidence="11">
    <location>
        <begin position="147"/>
        <end position="358"/>
    </location>
</feature>
<accession>A0ABU0XH22</accession>
<keyword evidence="7 10" id="KW-0812">Transmembrane</keyword>
<comment type="similarity">
    <text evidence="3 10">Belongs to the binding-protein-dependent transport system permease family. CysTW subfamily.</text>
</comment>
<feature type="transmembrane region" description="Helical" evidence="10">
    <location>
        <begin position="268"/>
        <end position="289"/>
    </location>
</feature>
<reference evidence="12 13" key="1">
    <citation type="submission" date="2023-08" db="EMBL/GenBank/DDBJ databases">
        <title>Microbacterium sp. nov., isolated from a waste landfill.</title>
        <authorList>
            <person name="Wen W."/>
        </authorList>
    </citation>
    <scope>NUCLEOTIDE SEQUENCE [LARGE SCALE GENOMIC DNA]</scope>
    <source>
        <strain evidence="12 13">ASV81</strain>
    </source>
</reference>
<feature type="transmembrane region" description="Helical" evidence="10">
    <location>
        <begin position="340"/>
        <end position="362"/>
    </location>
</feature>
<dbReference type="PROSITE" id="PS50928">
    <property type="entry name" value="ABC_TM1"/>
    <property type="match status" value="1"/>
</dbReference>
<name>A0ABU0XH22_9MICO</name>
<protein>
    <recommendedName>
        <fullName evidence="10">Phosphate transport system permease protein PstA</fullName>
    </recommendedName>
</protein>
<evidence type="ECO:0000256" key="8">
    <source>
        <dbReference type="ARBA" id="ARBA00022989"/>
    </source>
</evidence>
<dbReference type="Pfam" id="PF00528">
    <property type="entry name" value="BPD_transp_1"/>
    <property type="match status" value="1"/>
</dbReference>
<evidence type="ECO:0000256" key="5">
    <source>
        <dbReference type="ARBA" id="ARBA00022475"/>
    </source>
</evidence>
<evidence type="ECO:0000256" key="9">
    <source>
        <dbReference type="ARBA" id="ARBA00023136"/>
    </source>
</evidence>
<keyword evidence="8 10" id="KW-1133">Transmembrane helix</keyword>
<dbReference type="NCBIfam" id="TIGR00974">
    <property type="entry name" value="3a0107s02c"/>
    <property type="match status" value="1"/>
</dbReference>
<evidence type="ECO:0000313" key="13">
    <source>
        <dbReference type="Proteomes" id="UP001230289"/>
    </source>
</evidence>
<feature type="transmembrane region" description="Helical" evidence="10">
    <location>
        <begin position="185"/>
        <end position="212"/>
    </location>
</feature>
<keyword evidence="4" id="KW-0813">Transport</keyword>
<keyword evidence="6" id="KW-0592">Phosphate transport</keyword>
<comment type="caution">
    <text evidence="12">The sequence shown here is derived from an EMBL/GenBank/DDBJ whole genome shotgun (WGS) entry which is preliminary data.</text>
</comment>
<dbReference type="Proteomes" id="UP001230289">
    <property type="component" value="Unassembled WGS sequence"/>
</dbReference>
<organism evidence="12 13">
    <name type="scientific">Microbacterium capsulatum</name>
    <dbReference type="NCBI Taxonomy" id="3041921"/>
    <lineage>
        <taxon>Bacteria</taxon>
        <taxon>Bacillati</taxon>
        <taxon>Actinomycetota</taxon>
        <taxon>Actinomycetes</taxon>
        <taxon>Micrococcales</taxon>
        <taxon>Microbacteriaceae</taxon>
        <taxon>Microbacterium</taxon>
    </lineage>
</organism>
<feature type="transmembrane region" description="Helical" evidence="10">
    <location>
        <begin position="218"/>
        <end position="236"/>
    </location>
</feature>
<proteinExistence type="inferred from homology"/>
<feature type="transmembrane region" description="Helical" evidence="10">
    <location>
        <begin position="88"/>
        <end position="110"/>
    </location>
</feature>
<comment type="function">
    <text evidence="1">Part of the binding-protein-dependent transport system for phosphate; probably responsible for the translocation of the substrate across the membrane.</text>
</comment>
<dbReference type="CDD" id="cd06261">
    <property type="entry name" value="TM_PBP2"/>
    <property type="match status" value="1"/>
</dbReference>
<sequence>MTATTTARPVASKTSSSLHAGRLPRYSELYTLLGALAVVAAVFALLAGNGGFNIVGWLIVSAVVYLLAIAVLSAIAEGRRQAVDRVMRGLVASAFVLALIPLVSLLWTVFSQGITTLTPRFIFGAETSGFNWNTLVTTTVAGAGPALVGTLIITGVATVISLPIGMLTAVWLTEYSKPTSPMRRTITFLVDVMTGIPSIVAGLFAFALFALIVGPKAFSGFSAAVALSVLMIPTVVRSSEEMLKLVPMELREASYALGVTKWRTILKVVLRTAVGGLVTSAVLAIARVIGETAPIYIAAGYTNAINTNPFNGPMSTLAVLSYTGYAFPDQSQPDMSHQEAWGSALLLIFIVVILNLVARLIAAKFAPKARR</sequence>
<evidence type="ECO:0000256" key="1">
    <source>
        <dbReference type="ARBA" id="ARBA00003510"/>
    </source>
</evidence>
<evidence type="ECO:0000313" key="12">
    <source>
        <dbReference type="EMBL" id="MDQ4214411.1"/>
    </source>
</evidence>
<keyword evidence="5 10" id="KW-1003">Cell membrane</keyword>
<feature type="transmembrane region" description="Helical" evidence="10">
    <location>
        <begin position="54"/>
        <end position="76"/>
    </location>
</feature>
<evidence type="ECO:0000259" key="11">
    <source>
        <dbReference type="PROSITE" id="PS50928"/>
    </source>
</evidence>
<evidence type="ECO:0000256" key="4">
    <source>
        <dbReference type="ARBA" id="ARBA00022448"/>
    </source>
</evidence>
<keyword evidence="9 10" id="KW-0472">Membrane</keyword>
<evidence type="ECO:0000256" key="10">
    <source>
        <dbReference type="RuleBase" id="RU363043"/>
    </source>
</evidence>
<dbReference type="Gene3D" id="1.10.3720.10">
    <property type="entry name" value="MetI-like"/>
    <property type="match status" value="1"/>
</dbReference>
<keyword evidence="13" id="KW-1185">Reference proteome</keyword>